<evidence type="ECO:0000256" key="4">
    <source>
        <dbReference type="ARBA" id="ARBA00022692"/>
    </source>
</evidence>
<dbReference type="InterPro" id="IPR004299">
    <property type="entry name" value="MBOAT_fam"/>
</dbReference>
<feature type="transmembrane region" description="Helical" evidence="8">
    <location>
        <begin position="99"/>
        <end position="118"/>
    </location>
</feature>
<proteinExistence type="inferred from homology"/>
<dbReference type="PATRIC" id="fig|742734.4.peg.624"/>
<keyword evidence="6 7" id="KW-0472">Membrane</keyword>
<evidence type="ECO:0000256" key="1">
    <source>
        <dbReference type="ARBA" id="ARBA00004651"/>
    </source>
</evidence>
<keyword evidence="7" id="KW-0012">Acyltransferase</keyword>
<evidence type="ECO:0000256" key="5">
    <source>
        <dbReference type="ARBA" id="ARBA00022989"/>
    </source>
</evidence>
<dbReference type="InterPro" id="IPR028362">
    <property type="entry name" value="AlgI"/>
</dbReference>
<dbReference type="Proteomes" id="UP000037392">
    <property type="component" value="Unassembled WGS sequence"/>
</dbReference>
<dbReference type="EMBL" id="ADLK01000056">
    <property type="protein sequence ID" value="KMW11298.1"/>
    <property type="molecule type" value="Genomic_DNA"/>
</dbReference>
<dbReference type="PIRSF" id="PIRSF016636">
    <property type="entry name" value="AlgI_DltB"/>
    <property type="match status" value="1"/>
</dbReference>
<keyword evidence="3 7" id="KW-1003">Cell membrane</keyword>
<organism evidence="9 10">
    <name type="scientific">[Clostridium] citroniae WAL-19142</name>
    <dbReference type="NCBI Taxonomy" id="742734"/>
    <lineage>
        <taxon>Bacteria</taxon>
        <taxon>Bacillati</taxon>
        <taxon>Bacillota</taxon>
        <taxon>Clostridia</taxon>
        <taxon>Lachnospirales</taxon>
        <taxon>Lachnospiraceae</taxon>
        <taxon>Enterocloster</taxon>
    </lineage>
</organism>
<feature type="transmembrane region" description="Helical" evidence="8">
    <location>
        <begin position="498"/>
        <end position="522"/>
    </location>
</feature>
<dbReference type="InterPro" id="IPR024194">
    <property type="entry name" value="Ac/AlaTfrase_AlgI/DltB"/>
</dbReference>
<keyword evidence="7" id="KW-0808">Transferase</keyword>
<gene>
    <name evidence="9" type="ORF">HMPREF9470_00585</name>
</gene>
<evidence type="ECO:0000256" key="8">
    <source>
        <dbReference type="SAM" id="Phobius"/>
    </source>
</evidence>
<accession>A0A0J9BDN6</accession>
<dbReference type="Pfam" id="PF03062">
    <property type="entry name" value="MBOAT"/>
    <property type="match status" value="1"/>
</dbReference>
<evidence type="ECO:0000256" key="2">
    <source>
        <dbReference type="ARBA" id="ARBA00010323"/>
    </source>
</evidence>
<evidence type="ECO:0000256" key="7">
    <source>
        <dbReference type="PIRNR" id="PIRNR016636"/>
    </source>
</evidence>
<dbReference type="GeneID" id="93163138"/>
<feature type="transmembrane region" description="Helical" evidence="8">
    <location>
        <begin position="6"/>
        <end position="22"/>
    </location>
</feature>
<feature type="transmembrane region" description="Helical" evidence="8">
    <location>
        <begin position="341"/>
        <end position="359"/>
    </location>
</feature>
<comment type="subcellular location">
    <subcellularLocation>
        <location evidence="1">Cell membrane</location>
        <topology evidence="1">Multi-pass membrane protein</topology>
    </subcellularLocation>
</comment>
<dbReference type="PANTHER" id="PTHR13285:SF18">
    <property type="entry name" value="PROTEIN-CYSTEINE N-PALMITOYLTRANSFERASE RASP"/>
    <property type="match status" value="1"/>
</dbReference>
<dbReference type="GO" id="GO:0042121">
    <property type="term" value="P:alginic acid biosynthetic process"/>
    <property type="evidence" value="ECO:0007669"/>
    <property type="project" value="InterPro"/>
</dbReference>
<name>A0A0J9BDN6_9FIRM</name>
<feature type="transmembrane region" description="Helical" evidence="8">
    <location>
        <begin position="460"/>
        <end position="477"/>
    </location>
</feature>
<comment type="caution">
    <text evidence="9">The sequence shown here is derived from an EMBL/GenBank/DDBJ whole genome shotgun (WGS) entry which is preliminary data.</text>
</comment>
<keyword evidence="4 8" id="KW-0812">Transmembrane</keyword>
<dbReference type="InterPro" id="IPR051085">
    <property type="entry name" value="MB_O-acyltransferase"/>
</dbReference>
<feature type="transmembrane region" description="Helical" evidence="8">
    <location>
        <begin position="138"/>
        <end position="156"/>
    </location>
</feature>
<dbReference type="GO" id="GO:0005886">
    <property type="term" value="C:plasma membrane"/>
    <property type="evidence" value="ECO:0007669"/>
    <property type="project" value="UniProtKB-SubCell"/>
</dbReference>
<keyword evidence="5 8" id="KW-1133">Transmembrane helix</keyword>
<feature type="transmembrane region" description="Helical" evidence="8">
    <location>
        <begin position="243"/>
        <end position="261"/>
    </location>
</feature>
<evidence type="ECO:0000256" key="3">
    <source>
        <dbReference type="ARBA" id="ARBA00022475"/>
    </source>
</evidence>
<dbReference type="OrthoDB" id="9805788at2"/>
<feature type="transmembrane region" description="Helical" evidence="8">
    <location>
        <begin position="29"/>
        <end position="52"/>
    </location>
</feature>
<protein>
    <recommendedName>
        <fullName evidence="11">MBOAT family protein</fullName>
    </recommendedName>
</protein>
<dbReference type="GO" id="GO:0016746">
    <property type="term" value="F:acyltransferase activity"/>
    <property type="evidence" value="ECO:0007669"/>
    <property type="project" value="UniProtKB-KW"/>
</dbReference>
<evidence type="ECO:0008006" key="11">
    <source>
        <dbReference type="Google" id="ProtNLM"/>
    </source>
</evidence>
<dbReference type="AlphaFoldDB" id="A0A0J9BDN6"/>
<comment type="similarity">
    <text evidence="2 7">Belongs to the membrane-bound acyltransferase family.</text>
</comment>
<sequence>MSFLSMNFLLFLAAAALGYYLIPGRLQWVWLLLFSYLFYLASGTWAAVFILTTTLTTFLGGLCLERADLRLALILRSIENPIPRQKKILKERYRKYKKWITAAVLLINFGILAVLKYRNFAVENISRMFGAPYTPGNLLLPLGISFYTFQSMGYLIDVYRGKYPPDHNPFRFALFVSFFPQILQGPIGRYDRLSDQLFGQRTFCLSRIESGLQLMLWGYFKKIVIADRAAVIVNQVFGNYESYGGIVVITAVLFYSIQLYGDFSGGMDVVMGAAECFGISLDANFKRPYFARSISDFWHRWHITLGTWMKDYVFYPFSLSKGMNKFGKYCKNHCGKHIGRVLPVCIANLLVFFLVGVWHGPAWKYIVYGLYNGVIIAASNLFAPCYQKAAKSLRVPAESRAWMVVQILRTFILVNISWYFDMAPSLGAALTMMKNTVSGFSLSALTDGSLLDLGLDKKDYVALALSCGVLFAVSFFQENHMEIRKTLARQPLAARWSVYLLLLFAIPLLGQINLTGGGFIYAQF</sequence>
<evidence type="ECO:0000256" key="6">
    <source>
        <dbReference type="ARBA" id="ARBA00023136"/>
    </source>
</evidence>
<feature type="transmembrane region" description="Helical" evidence="8">
    <location>
        <begin position="365"/>
        <end position="383"/>
    </location>
</feature>
<evidence type="ECO:0000313" key="10">
    <source>
        <dbReference type="Proteomes" id="UP000037392"/>
    </source>
</evidence>
<dbReference type="PANTHER" id="PTHR13285">
    <property type="entry name" value="ACYLTRANSFERASE"/>
    <property type="match status" value="1"/>
</dbReference>
<dbReference type="RefSeq" id="WP_048929138.1">
    <property type="nucleotide sequence ID" value="NZ_KQ235875.1"/>
</dbReference>
<reference evidence="9 10" key="1">
    <citation type="submission" date="2011-04" db="EMBL/GenBank/DDBJ databases">
        <title>The Genome Sequence of Clostridium citroniae WAL-19142.</title>
        <authorList>
            <consortium name="The Broad Institute Genome Sequencing Platform"/>
            <person name="Earl A."/>
            <person name="Ward D."/>
            <person name="Feldgarden M."/>
            <person name="Gevers D."/>
            <person name="Warren Y.A."/>
            <person name="Tyrrell K.L."/>
            <person name="Citron D.M."/>
            <person name="Goldstein E.J."/>
            <person name="Daigneault M."/>
            <person name="Allen-Vercoe E."/>
            <person name="Young S.K."/>
            <person name="Zeng Q."/>
            <person name="Gargeya S."/>
            <person name="Fitzgerald M."/>
            <person name="Haas B."/>
            <person name="Abouelleil A."/>
            <person name="Alvarado L."/>
            <person name="Arachchi H.M."/>
            <person name="Berlin A."/>
            <person name="Brown A."/>
            <person name="Chapman S.B."/>
            <person name="Chen Z."/>
            <person name="Dunbar C."/>
            <person name="Freedman E."/>
            <person name="Gearin G."/>
            <person name="Gellesch M."/>
            <person name="Goldberg J."/>
            <person name="Griggs A."/>
            <person name="Gujja S."/>
            <person name="Heilman E.R."/>
            <person name="Heiman D."/>
            <person name="Howarth C."/>
            <person name="Larson L."/>
            <person name="Lui A."/>
            <person name="MacDonald P.J."/>
            <person name="Mehta T."/>
            <person name="Montmayeur A."/>
            <person name="Murphy C."/>
            <person name="Neiman D."/>
            <person name="Pearson M."/>
            <person name="Priest M."/>
            <person name="Roberts A."/>
            <person name="Saif S."/>
            <person name="Shea T."/>
            <person name="Shenoy N."/>
            <person name="Sisk P."/>
            <person name="Stolte C."/>
            <person name="Sykes S."/>
            <person name="White J."/>
            <person name="Yandava C."/>
            <person name="Wortman J."/>
            <person name="Nusbaum C."/>
            <person name="Birren B."/>
        </authorList>
    </citation>
    <scope>NUCLEOTIDE SEQUENCE [LARGE SCALE GENOMIC DNA]</scope>
    <source>
        <strain evidence="9 10">WAL-19142</strain>
    </source>
</reference>
<evidence type="ECO:0000313" key="9">
    <source>
        <dbReference type="EMBL" id="KMW11298.1"/>
    </source>
</evidence>
<dbReference type="PIRSF" id="PIRSF500217">
    <property type="entry name" value="AlgI"/>
    <property type="match status" value="1"/>
</dbReference>